<feature type="domain" description="GRF-type" evidence="7">
    <location>
        <begin position="41"/>
        <end position="85"/>
    </location>
</feature>
<accession>A0ABU6Z9E9</accession>
<organism evidence="8 9">
    <name type="scientific">Stylosanthes scabra</name>
    <dbReference type="NCBI Taxonomy" id="79078"/>
    <lineage>
        <taxon>Eukaryota</taxon>
        <taxon>Viridiplantae</taxon>
        <taxon>Streptophyta</taxon>
        <taxon>Embryophyta</taxon>
        <taxon>Tracheophyta</taxon>
        <taxon>Spermatophyta</taxon>
        <taxon>Magnoliopsida</taxon>
        <taxon>eudicotyledons</taxon>
        <taxon>Gunneridae</taxon>
        <taxon>Pentapetalae</taxon>
        <taxon>rosids</taxon>
        <taxon>fabids</taxon>
        <taxon>Fabales</taxon>
        <taxon>Fabaceae</taxon>
        <taxon>Papilionoideae</taxon>
        <taxon>50 kb inversion clade</taxon>
        <taxon>dalbergioids sensu lato</taxon>
        <taxon>Dalbergieae</taxon>
        <taxon>Pterocarpus clade</taxon>
        <taxon>Stylosanthes</taxon>
    </lineage>
</organism>
<feature type="region of interest" description="Disordered" evidence="5">
    <location>
        <begin position="1"/>
        <end position="33"/>
    </location>
</feature>
<evidence type="ECO:0000256" key="4">
    <source>
        <dbReference type="PROSITE-ProRule" id="PRU01343"/>
    </source>
</evidence>
<keyword evidence="1" id="KW-0479">Metal-binding</keyword>
<evidence type="ECO:0000313" key="8">
    <source>
        <dbReference type="EMBL" id="MED6219169.1"/>
    </source>
</evidence>
<protein>
    <recommendedName>
        <fullName evidence="7">GRF-type domain-containing protein</fullName>
    </recommendedName>
</protein>
<feature type="transmembrane region" description="Helical" evidence="6">
    <location>
        <begin position="120"/>
        <end position="141"/>
    </location>
</feature>
<dbReference type="PANTHER" id="PTHR33248">
    <property type="entry name" value="ZINC ION-BINDING PROTEIN"/>
    <property type="match status" value="1"/>
</dbReference>
<dbReference type="InterPro" id="IPR010666">
    <property type="entry name" value="Znf_GRF"/>
</dbReference>
<evidence type="ECO:0000256" key="2">
    <source>
        <dbReference type="ARBA" id="ARBA00022771"/>
    </source>
</evidence>
<evidence type="ECO:0000313" key="9">
    <source>
        <dbReference type="Proteomes" id="UP001341840"/>
    </source>
</evidence>
<dbReference type="PROSITE" id="PS51999">
    <property type="entry name" value="ZF_GRF"/>
    <property type="match status" value="1"/>
</dbReference>
<keyword evidence="6" id="KW-1133">Transmembrane helix</keyword>
<gene>
    <name evidence="8" type="ORF">PIB30_033377</name>
</gene>
<keyword evidence="3" id="KW-0862">Zinc</keyword>
<name>A0ABU6Z9E9_9FABA</name>
<evidence type="ECO:0000259" key="7">
    <source>
        <dbReference type="PROSITE" id="PS51999"/>
    </source>
</evidence>
<feature type="compositionally biased region" description="Low complexity" evidence="5">
    <location>
        <begin position="1"/>
        <end position="24"/>
    </location>
</feature>
<evidence type="ECO:0000256" key="3">
    <source>
        <dbReference type="ARBA" id="ARBA00022833"/>
    </source>
</evidence>
<dbReference type="Pfam" id="PF06839">
    <property type="entry name" value="Zn_ribbon_GRF"/>
    <property type="match status" value="1"/>
</dbReference>
<proteinExistence type="predicted"/>
<comment type="caution">
    <text evidence="8">The sequence shown here is derived from an EMBL/GenBank/DDBJ whole genome shotgun (WGS) entry which is preliminary data.</text>
</comment>
<evidence type="ECO:0000256" key="1">
    <source>
        <dbReference type="ARBA" id="ARBA00022723"/>
    </source>
</evidence>
<keyword evidence="2 4" id="KW-0863">Zinc-finger</keyword>
<keyword evidence="6" id="KW-0472">Membrane</keyword>
<keyword evidence="6" id="KW-0812">Transmembrane</keyword>
<dbReference type="Proteomes" id="UP001341840">
    <property type="component" value="Unassembled WGS sequence"/>
</dbReference>
<evidence type="ECO:0000256" key="5">
    <source>
        <dbReference type="SAM" id="MobiDB-lite"/>
    </source>
</evidence>
<evidence type="ECO:0000256" key="6">
    <source>
        <dbReference type="SAM" id="Phobius"/>
    </source>
</evidence>
<keyword evidence="9" id="KW-1185">Reference proteome</keyword>
<sequence>MQLQLNNNQGSGCSSRSRSRSQGSWAGTPSRGSVAKVPEWCLCGLRLVLRWSGTELNPGRPFYGCPKYNTSGKRWCGFFEWADGEEDEAMAGRSQCEAKPDQVKLNFGSRVSQLESEIRFLKCWGLGLSIVMLVLLFGQIVGKSLGV</sequence>
<reference evidence="8 9" key="1">
    <citation type="journal article" date="2023" name="Plants (Basel)">
        <title>Bridging the Gap: Combining Genomics and Transcriptomics Approaches to Understand Stylosanthes scabra, an Orphan Legume from the Brazilian Caatinga.</title>
        <authorList>
            <person name="Ferreira-Neto J.R.C."/>
            <person name="da Silva M.D."/>
            <person name="Binneck E."/>
            <person name="de Melo N.F."/>
            <person name="da Silva R.H."/>
            <person name="de Melo A.L.T.M."/>
            <person name="Pandolfi V."/>
            <person name="Bustamante F.O."/>
            <person name="Brasileiro-Vidal A.C."/>
            <person name="Benko-Iseppon A.M."/>
        </authorList>
    </citation>
    <scope>NUCLEOTIDE SEQUENCE [LARGE SCALE GENOMIC DNA]</scope>
    <source>
        <tissue evidence="8">Leaves</tissue>
    </source>
</reference>
<dbReference type="EMBL" id="JASCZI010272011">
    <property type="protein sequence ID" value="MED6219169.1"/>
    <property type="molecule type" value="Genomic_DNA"/>
</dbReference>